<name>A0A291FGK1_KOCRO</name>
<sequence>MTAIDRTHESHHTPDASLDWLSLHLRCDGNTDEFLRGPIQMVLEELDARGTASSWFYLRYWEGGPHIRLRLLLPTHDHALAAELVREQTRPWLNAHDPEYPGATEAYAQIARSLATREAEHRELLPWQPHGRIWEQTYVPETAKYGAGASLQAFEQHFRDSSELALRVLRQQPSTTQVLSLATLLVLTGWARDDIGPTMQSRADLLDRWSSATALDRRPPAIVRPDLMDRLFQRARTGQDPWSRQWSASLDELHRASSAAGVPAARWRNGADICHHLLCNRLGLTLEQELTVRRSAWAVMDAAATAGAGISS</sequence>
<proteinExistence type="predicted"/>
<organism evidence="1">
    <name type="scientific">Kocuria rosea</name>
    <name type="common">Deinococcus erythromyxa</name>
    <name type="synonym">Micrococcus rubens</name>
    <dbReference type="NCBI Taxonomy" id="1275"/>
    <lineage>
        <taxon>Bacteria</taxon>
        <taxon>Bacillati</taxon>
        <taxon>Actinomycetota</taxon>
        <taxon>Actinomycetes</taxon>
        <taxon>Micrococcales</taxon>
        <taxon>Micrococcaceae</taxon>
        <taxon>Kocuria</taxon>
    </lineage>
</organism>
<dbReference type="Pfam" id="PF14028">
    <property type="entry name" value="Lant_dehydr_C"/>
    <property type="match status" value="1"/>
</dbReference>
<evidence type="ECO:0000313" key="1">
    <source>
        <dbReference type="EMBL" id="ATG31921.1"/>
    </source>
</evidence>
<dbReference type="InterPro" id="IPR023809">
    <property type="entry name" value="Thiopep_bacteriocin_synth_dom"/>
</dbReference>
<dbReference type="EMBL" id="MF620092">
    <property type="protein sequence ID" value="ATG31921.1"/>
    <property type="molecule type" value="Genomic_DNA"/>
</dbReference>
<protein>
    <submittedName>
        <fullName evidence="1">KocC</fullName>
    </submittedName>
</protein>
<dbReference type="RefSeq" id="WP_017833577.1">
    <property type="nucleotide sequence ID" value="NZ_LR134391.1"/>
</dbReference>
<accession>A0A291FGK1</accession>
<dbReference type="AlphaFoldDB" id="A0A291FGK1"/>
<reference evidence="1" key="1">
    <citation type="journal article" date="2017" name="Microbiology">
        <title>Identification and heterologous expression of the kocurin biosynthetic gene cluster.</title>
        <authorList>
            <person name="Linares-Otoya L."/>
            <person name="Linares-Otoya V."/>
            <person name="Armas-Mantilla L."/>
            <person name="Blanco-Olano C."/>
            <person name="Crusemann M."/>
            <person name="Ganoza-Yupanqui M.L."/>
            <person name="Campos-Florian J."/>
            <person name="Konig G.M."/>
            <person name="Schaberle T.F."/>
        </authorList>
    </citation>
    <scope>NUCLEOTIDE SEQUENCE</scope>
    <source>
        <strain evidence="1">S17</strain>
    </source>
</reference>